<dbReference type="GO" id="GO:0060090">
    <property type="term" value="F:molecular adaptor activity"/>
    <property type="evidence" value="ECO:0007669"/>
    <property type="project" value="TreeGrafter"/>
</dbReference>
<reference evidence="4" key="1">
    <citation type="journal article" date="2015" name="J. Biotechnol.">
        <title>The structure of the Cyberlindnera jadinii genome and its relation to Candida utilis analyzed by the occurrence of single nucleotide polymorphisms.</title>
        <authorList>
            <person name="Rupp O."/>
            <person name="Brinkrolf K."/>
            <person name="Buerth C."/>
            <person name="Kunigo M."/>
            <person name="Schneider J."/>
            <person name="Jaenicke S."/>
            <person name="Goesmann A."/>
            <person name="Puehler A."/>
            <person name="Jaeger K.-E."/>
            <person name="Ernst J.F."/>
        </authorList>
    </citation>
    <scope>NUCLEOTIDE SEQUENCE [LARGE SCALE GENOMIC DNA]</scope>
    <source>
        <strain evidence="4">ATCC 18201 / CBS 1600 / BCRC 20928 / JCM 3617 / NBRC 0987 / NRRL Y-1542</strain>
    </source>
</reference>
<dbReference type="Proteomes" id="UP000038830">
    <property type="component" value="Unassembled WGS sequence"/>
</dbReference>
<dbReference type="InterPro" id="IPR011989">
    <property type="entry name" value="ARM-like"/>
</dbReference>
<dbReference type="GO" id="GO:0005737">
    <property type="term" value="C:cytoplasm"/>
    <property type="evidence" value="ECO:0007669"/>
    <property type="project" value="TreeGrafter"/>
</dbReference>
<sequence length="711" mass="79401">MSVSKAMNDIWATLVPNTSKTVERYQDVILNELLNSMGNKEWRVREASTVALTDLIQTLPAERYQERMEDVWTMAFRGLDDIKETVRKAASGLTRALSKILVNGISVESGSSQTQANIMLEKLLPFLLGHKGILSDAEDVREFALSTILTLVKKSGKSIKPYIGQLIQEFILLMSTLEPQIINYLTLNADKYNLKSDEIDAKRLQGLGSSPIMNAIERLVDQVDENNIDIVVSKVQESVKKSVGLPSKAAASRVIVMLIMRQLYLIKPYGETLLNTCGSQLKDRNTTVSSSYATAAGYCCRVCSVDVVVKYSKKIQSMFFESEEEKPKIVAGIATEAVSKYSGDMFVSVASAFLPLAFFGKQYSSKDISKLFERVWTENTSGKGAIRLYFSEICDLVKEHINGQQFAMRQVSAKSIAIACDSLDSTAVASVHVDELFTILLKSCQGRSWAGKEDVLSALVSLTLKSKFYISEHPDVFQDVQKTVIVESKRRNKAYQKHALVSFADFAQEFPSVILFENALNIFEGIFSEDYYDSEDEDEDGTTNEKVIATSEISSRKNLTREADRMRALTSMVKIFQLYPDGSYNDGYLIFALNSLTATFDPKVYIPTWRSQLAVVEGISKISIVLKGHSLSDDIRNHLIESWNLIYHHNTKAETVENVKVQTVRTAGELVEIGDENLAHAVVKSLQTFKGREANSIVLVEITKVLQNHLE</sequence>
<dbReference type="GO" id="GO:0005634">
    <property type="term" value="C:nucleus"/>
    <property type="evidence" value="ECO:0007669"/>
    <property type="project" value="TreeGrafter"/>
</dbReference>
<gene>
    <name evidence="3" type="ORF">BN1211_3790</name>
</gene>
<dbReference type="EMBL" id="CDQK01000004">
    <property type="protein sequence ID" value="CEP23255.1"/>
    <property type="molecule type" value="Genomic_DNA"/>
</dbReference>
<evidence type="ECO:0000313" key="3">
    <source>
        <dbReference type="EMBL" id="CEP23255.1"/>
    </source>
</evidence>
<evidence type="ECO:0000313" key="4">
    <source>
        <dbReference type="Proteomes" id="UP000038830"/>
    </source>
</evidence>
<dbReference type="InterPro" id="IPR055443">
    <property type="entry name" value="HEAT_ECM29"/>
</dbReference>
<dbReference type="Gene3D" id="1.25.10.10">
    <property type="entry name" value="Leucine-rich Repeat Variant"/>
    <property type="match status" value="2"/>
</dbReference>
<accession>A0A0H5C555</accession>
<proteinExistence type="predicted"/>
<organism evidence="3 4">
    <name type="scientific">Cyberlindnera jadinii (strain ATCC 18201 / CBS 1600 / BCRC 20928 / JCM 3617 / NBRC 0987 / NRRL Y-1542)</name>
    <name type="common">Torula yeast</name>
    <name type="synonym">Candida utilis</name>
    <dbReference type="NCBI Taxonomy" id="983966"/>
    <lineage>
        <taxon>Eukaryota</taxon>
        <taxon>Fungi</taxon>
        <taxon>Dikarya</taxon>
        <taxon>Ascomycota</taxon>
        <taxon>Saccharomycotina</taxon>
        <taxon>Saccharomycetes</taxon>
        <taxon>Phaffomycetales</taxon>
        <taxon>Phaffomycetaceae</taxon>
        <taxon>Cyberlindnera</taxon>
    </lineage>
</organism>
<dbReference type="AlphaFoldDB" id="A0A0H5C555"/>
<name>A0A0H5C555_CYBJN</name>
<evidence type="ECO:0000256" key="1">
    <source>
        <dbReference type="ARBA" id="ARBA00022737"/>
    </source>
</evidence>
<dbReference type="PANTHER" id="PTHR23346:SF19">
    <property type="entry name" value="PROTEASOME ADAPTER AND SCAFFOLD PROTEIN ECM29"/>
    <property type="match status" value="1"/>
</dbReference>
<protein>
    <recommendedName>
        <fullName evidence="2">Proteasome adapter and scaffold protein ECM29 HEAT-repeat domain-containing protein</fullName>
    </recommendedName>
</protein>
<dbReference type="PANTHER" id="PTHR23346">
    <property type="entry name" value="TRANSLATIONAL ACTIVATOR GCN1-RELATED"/>
    <property type="match status" value="1"/>
</dbReference>
<evidence type="ECO:0000259" key="2">
    <source>
        <dbReference type="Pfam" id="PF24492"/>
    </source>
</evidence>
<dbReference type="SUPFAM" id="SSF48371">
    <property type="entry name" value="ARM repeat"/>
    <property type="match status" value="1"/>
</dbReference>
<feature type="domain" description="Proteasome adapter and scaffold protein ECM29 HEAT-repeat" evidence="2">
    <location>
        <begin position="159"/>
        <end position="320"/>
    </location>
</feature>
<dbReference type="Pfam" id="PF23731">
    <property type="entry name" value="ARM_ECM29_C"/>
    <property type="match status" value="1"/>
</dbReference>
<dbReference type="InterPro" id="IPR016024">
    <property type="entry name" value="ARM-type_fold"/>
</dbReference>
<dbReference type="Pfam" id="PF24492">
    <property type="entry name" value="HEAT_ECM29"/>
    <property type="match status" value="1"/>
</dbReference>
<dbReference type="GO" id="GO:0036503">
    <property type="term" value="P:ERAD pathway"/>
    <property type="evidence" value="ECO:0007669"/>
    <property type="project" value="TreeGrafter"/>
</dbReference>
<keyword evidence="1" id="KW-0677">Repeat</keyword>